<feature type="transmembrane region" description="Helical" evidence="7">
    <location>
        <begin position="715"/>
        <end position="735"/>
    </location>
</feature>
<accession>A0A916SIT3</accession>
<gene>
    <name evidence="8" type="ORF">GCM10011496_23860</name>
</gene>
<dbReference type="AlphaFoldDB" id="A0A916SIT3"/>
<dbReference type="InterPro" id="IPR029787">
    <property type="entry name" value="Nucleotide_cyclase"/>
</dbReference>
<feature type="transmembrane region" description="Helical" evidence="7">
    <location>
        <begin position="652"/>
        <end position="669"/>
    </location>
</feature>
<keyword evidence="9" id="KW-1185">Reference proteome</keyword>
<dbReference type="InterPro" id="IPR050321">
    <property type="entry name" value="Glycosyltr_2/OpgH_subfam"/>
</dbReference>
<dbReference type="Gene3D" id="3.30.70.270">
    <property type="match status" value="1"/>
</dbReference>
<evidence type="ECO:0000256" key="5">
    <source>
        <dbReference type="ARBA" id="ARBA00022989"/>
    </source>
</evidence>
<proteinExistence type="predicted"/>
<dbReference type="GO" id="GO:0016757">
    <property type="term" value="F:glycosyltransferase activity"/>
    <property type="evidence" value="ECO:0007669"/>
    <property type="project" value="UniProtKB-KW"/>
</dbReference>
<evidence type="ECO:0000313" key="9">
    <source>
        <dbReference type="Proteomes" id="UP000620596"/>
    </source>
</evidence>
<evidence type="ECO:0000256" key="4">
    <source>
        <dbReference type="ARBA" id="ARBA00022692"/>
    </source>
</evidence>
<dbReference type="Gene3D" id="3.90.550.10">
    <property type="entry name" value="Spore Coat Polysaccharide Biosynthesis Protein SpsA, Chain A"/>
    <property type="match status" value="1"/>
</dbReference>
<reference evidence="8" key="2">
    <citation type="submission" date="2020-09" db="EMBL/GenBank/DDBJ databases">
        <authorList>
            <person name="Sun Q."/>
            <person name="Zhou Y."/>
        </authorList>
    </citation>
    <scope>NUCLEOTIDE SEQUENCE</scope>
    <source>
        <strain evidence="8">CGMCC 1.15322</strain>
    </source>
</reference>
<feature type="transmembrane region" description="Helical" evidence="7">
    <location>
        <begin position="354"/>
        <end position="376"/>
    </location>
</feature>
<keyword evidence="6 7" id="KW-0472">Membrane</keyword>
<keyword evidence="2" id="KW-0328">Glycosyltransferase</keyword>
<dbReference type="PANTHER" id="PTHR43867:SF2">
    <property type="entry name" value="CELLULOSE SYNTHASE CATALYTIC SUBUNIT A [UDP-FORMING]"/>
    <property type="match status" value="1"/>
</dbReference>
<evidence type="ECO:0000313" key="8">
    <source>
        <dbReference type="EMBL" id="GGB02139.1"/>
    </source>
</evidence>
<dbReference type="PANTHER" id="PTHR43867">
    <property type="entry name" value="CELLULOSE SYNTHASE CATALYTIC SUBUNIT A [UDP-FORMING]"/>
    <property type="match status" value="1"/>
</dbReference>
<dbReference type="CDD" id="cd06423">
    <property type="entry name" value="CESA_like"/>
    <property type="match status" value="1"/>
</dbReference>
<protein>
    <submittedName>
        <fullName evidence="8">Uncharacterized protein</fullName>
    </submittedName>
</protein>
<feature type="transmembrane region" description="Helical" evidence="7">
    <location>
        <begin position="321"/>
        <end position="342"/>
    </location>
</feature>
<dbReference type="SUPFAM" id="SSF53448">
    <property type="entry name" value="Nucleotide-diphospho-sugar transferases"/>
    <property type="match status" value="1"/>
</dbReference>
<dbReference type="SUPFAM" id="SSF55073">
    <property type="entry name" value="Nucleotide cyclase"/>
    <property type="match status" value="1"/>
</dbReference>
<dbReference type="Proteomes" id="UP000620596">
    <property type="component" value="Unassembled WGS sequence"/>
</dbReference>
<organism evidence="8 9">
    <name type="scientific">Polaromonas eurypsychrophila</name>
    <dbReference type="NCBI Taxonomy" id="1614635"/>
    <lineage>
        <taxon>Bacteria</taxon>
        <taxon>Pseudomonadati</taxon>
        <taxon>Pseudomonadota</taxon>
        <taxon>Betaproteobacteria</taxon>
        <taxon>Burkholderiales</taxon>
        <taxon>Comamonadaceae</taxon>
        <taxon>Polaromonas</taxon>
    </lineage>
</organism>
<dbReference type="GO" id="GO:0016020">
    <property type="term" value="C:membrane"/>
    <property type="evidence" value="ECO:0007669"/>
    <property type="project" value="UniProtKB-SubCell"/>
</dbReference>
<name>A0A916SIT3_9BURK</name>
<comment type="subcellular location">
    <subcellularLocation>
        <location evidence="1">Membrane</location>
        <topology evidence="1">Multi-pass membrane protein</topology>
    </subcellularLocation>
</comment>
<dbReference type="InterPro" id="IPR043128">
    <property type="entry name" value="Rev_trsase/Diguanyl_cyclase"/>
</dbReference>
<evidence type="ECO:0000256" key="7">
    <source>
        <dbReference type="SAM" id="Phobius"/>
    </source>
</evidence>
<evidence type="ECO:0000256" key="1">
    <source>
        <dbReference type="ARBA" id="ARBA00004141"/>
    </source>
</evidence>
<reference evidence="8" key="1">
    <citation type="journal article" date="2014" name="Int. J. Syst. Evol. Microbiol.">
        <title>Complete genome sequence of Corynebacterium casei LMG S-19264T (=DSM 44701T), isolated from a smear-ripened cheese.</title>
        <authorList>
            <consortium name="US DOE Joint Genome Institute (JGI-PGF)"/>
            <person name="Walter F."/>
            <person name="Albersmeier A."/>
            <person name="Kalinowski J."/>
            <person name="Ruckert C."/>
        </authorList>
    </citation>
    <scope>NUCLEOTIDE SEQUENCE</scope>
    <source>
        <strain evidence="8">CGMCC 1.15322</strain>
    </source>
</reference>
<comment type="caution">
    <text evidence="8">The sequence shown here is derived from an EMBL/GenBank/DDBJ whole genome shotgun (WGS) entry which is preliminary data.</text>
</comment>
<evidence type="ECO:0000256" key="3">
    <source>
        <dbReference type="ARBA" id="ARBA00022679"/>
    </source>
</evidence>
<keyword evidence="5 7" id="KW-1133">Transmembrane helix</keyword>
<evidence type="ECO:0000256" key="6">
    <source>
        <dbReference type="ARBA" id="ARBA00023136"/>
    </source>
</evidence>
<keyword evidence="4 7" id="KW-0812">Transmembrane</keyword>
<feature type="transmembrane region" description="Helical" evidence="7">
    <location>
        <begin position="681"/>
        <end position="703"/>
    </location>
</feature>
<evidence type="ECO:0000256" key="2">
    <source>
        <dbReference type="ARBA" id="ARBA00022676"/>
    </source>
</evidence>
<dbReference type="InterPro" id="IPR029044">
    <property type="entry name" value="Nucleotide-diphossugar_trans"/>
</dbReference>
<sequence length="760" mass="84078">MPSPVLGEPLLLIGLSSSLAADVISPLTAAGYKVQLGTLAHLSRGRWQLVISAPSIPGLGSMELLAALREGQHPSPGLLLVGPAGQLPPLGDGPGAACIAWPFEPHELVGRVQALLREVQNPAPPAPLPELLAVSRLPVLDEAAFLDELMSERDELRAGRAPGDSFVVALRLNELDQFRQRLGTSSEAALWQQVAELTGLDAMADEKLARGGQGDFLMLLPGTSRRQAAFRLEALSSRLANFPLQLGGQAARLSPVLGYCGLRRSPSATDGLARARDAARQSALHLDLHPVLWQGPKARPARQAGPVKIWWSRIYTAQALFFQYAITMLLGLGLPFLVYWGLGSNGYDISTGVYIFVVVALTLTSLSIWAEGLLALRREDPPPEPASPYPSASAIIAAYLPNEAPIIEATVAAFLRVQYPAPLQIILAYNTPRDMPDIEERLREMAREDPRFVPMRVQTSTSKAQNVNAALPYVTGEFTAVFDADHQPDPESFRRGWRWLSHGADVVQGHCFIRNGAASWVAKMVAIEFEQIYAVSHPGRARLHGFGIFGGSNGYWRTDLLRELRMHGFMLTEDIDSSMRAVVRGRRIVSDPYLVSRELAPETLSALTKQRLRWAQGWLQISLKWVIPALRARNLTVRQKLGMLQLLAWREVYPWVSMQILPLIAWWAVQAGSLARIDWLVPLFVVTTLFTLSTGPGQILFTYKLADPQLKKHPSWFWFYTMASTLFYAGLKNAWNRIAHYKEWRGETAWVVTPRVKAKK</sequence>
<dbReference type="Pfam" id="PF13641">
    <property type="entry name" value="Glyco_tranf_2_3"/>
    <property type="match status" value="1"/>
</dbReference>
<dbReference type="EMBL" id="BMIG01000008">
    <property type="protein sequence ID" value="GGB02139.1"/>
    <property type="molecule type" value="Genomic_DNA"/>
</dbReference>
<keyword evidence="3" id="KW-0808">Transferase</keyword>